<comment type="similarity">
    <text evidence="1">Belongs to the beta/gamma-crystallin family.</text>
</comment>
<proteinExistence type="inferred from homology"/>
<dbReference type="Gene3D" id="2.60.20.10">
    <property type="entry name" value="Crystallins"/>
    <property type="match status" value="1"/>
</dbReference>
<name>A0A7J5XFK1_DISMA</name>
<dbReference type="EMBL" id="JAAKFY010000024">
    <property type="protein sequence ID" value="KAF3835846.1"/>
    <property type="molecule type" value="Genomic_DNA"/>
</dbReference>
<dbReference type="InterPro" id="IPR001064">
    <property type="entry name" value="Beta/gamma_crystallin"/>
</dbReference>
<keyword evidence="5" id="KW-1185">Reference proteome</keyword>
<dbReference type="Pfam" id="PF00030">
    <property type="entry name" value="Crystall"/>
    <property type="match status" value="1"/>
</dbReference>
<dbReference type="PROSITE" id="PS50915">
    <property type="entry name" value="CRYSTALLIN_BETA_GAMMA"/>
    <property type="match status" value="1"/>
</dbReference>
<sequence length="90" mass="10484">MYEQPSFRGQMMYVRPGEYRSFKDMGMSGQKFMSMKRICPMHKADPGPAHQERAYEFVACPMKGSEEKSDIDPPTWYLRTRGLHYGLSPL</sequence>
<dbReference type="AlphaFoldDB" id="A0A7J5XFK1"/>
<evidence type="ECO:0000313" key="5">
    <source>
        <dbReference type="Proteomes" id="UP000518266"/>
    </source>
</evidence>
<evidence type="ECO:0000256" key="2">
    <source>
        <dbReference type="ARBA" id="ARBA00022737"/>
    </source>
</evidence>
<reference evidence="4 5" key="1">
    <citation type="submission" date="2020-03" db="EMBL/GenBank/DDBJ databases">
        <title>Dissostichus mawsoni Genome sequencing and assembly.</title>
        <authorList>
            <person name="Park H."/>
        </authorList>
    </citation>
    <scope>NUCLEOTIDE SEQUENCE [LARGE SCALE GENOMIC DNA]</scope>
    <source>
        <strain evidence="4">DM0001</strain>
        <tissue evidence="4">Muscle</tissue>
    </source>
</reference>
<protein>
    <recommendedName>
        <fullName evidence="3">Beta/gamma crystallin 'Greek key' domain-containing protein</fullName>
    </recommendedName>
</protein>
<feature type="domain" description="Beta/gamma crystallin 'Greek key'" evidence="3">
    <location>
        <begin position="1"/>
        <end position="39"/>
    </location>
</feature>
<keyword evidence="2" id="KW-0677">Repeat</keyword>
<accession>A0A7J5XFK1</accession>
<evidence type="ECO:0000313" key="4">
    <source>
        <dbReference type="EMBL" id="KAF3835846.1"/>
    </source>
</evidence>
<dbReference type="InterPro" id="IPR011024">
    <property type="entry name" value="G_crystallin-like"/>
</dbReference>
<organism evidence="4 5">
    <name type="scientific">Dissostichus mawsoni</name>
    <name type="common">Antarctic cod</name>
    <dbReference type="NCBI Taxonomy" id="36200"/>
    <lineage>
        <taxon>Eukaryota</taxon>
        <taxon>Metazoa</taxon>
        <taxon>Chordata</taxon>
        <taxon>Craniata</taxon>
        <taxon>Vertebrata</taxon>
        <taxon>Euteleostomi</taxon>
        <taxon>Actinopterygii</taxon>
        <taxon>Neopterygii</taxon>
        <taxon>Teleostei</taxon>
        <taxon>Neoteleostei</taxon>
        <taxon>Acanthomorphata</taxon>
        <taxon>Eupercaria</taxon>
        <taxon>Perciformes</taxon>
        <taxon>Notothenioidei</taxon>
        <taxon>Nototheniidae</taxon>
        <taxon>Dissostichus</taxon>
    </lineage>
</organism>
<gene>
    <name evidence="4" type="ORF">F7725_028404</name>
</gene>
<comment type="caution">
    <text evidence="4">The sequence shown here is derived from an EMBL/GenBank/DDBJ whole genome shotgun (WGS) entry which is preliminary data.</text>
</comment>
<dbReference type="SUPFAM" id="SSF49695">
    <property type="entry name" value="gamma-Crystallin-like"/>
    <property type="match status" value="1"/>
</dbReference>
<evidence type="ECO:0000259" key="3">
    <source>
        <dbReference type="PROSITE" id="PS50915"/>
    </source>
</evidence>
<dbReference type="Proteomes" id="UP000518266">
    <property type="component" value="Unassembled WGS sequence"/>
</dbReference>
<evidence type="ECO:0000256" key="1">
    <source>
        <dbReference type="ARBA" id="ARBA00009646"/>
    </source>
</evidence>
<dbReference type="OrthoDB" id="4243at2759"/>